<feature type="compositionally biased region" description="Polar residues" evidence="2">
    <location>
        <begin position="1"/>
        <end position="15"/>
    </location>
</feature>
<reference evidence="4" key="2">
    <citation type="submission" date="2022-03" db="EMBL/GenBank/DDBJ databases">
        <title>Draft title - Genomic analysis of global carrot germplasm unveils the trajectory of domestication and the origin of high carotenoid orange carrot.</title>
        <authorList>
            <person name="Iorizzo M."/>
            <person name="Ellison S."/>
            <person name="Senalik D."/>
            <person name="Macko-Podgorni A."/>
            <person name="Grzebelus D."/>
            <person name="Bostan H."/>
            <person name="Rolling W."/>
            <person name="Curaba J."/>
            <person name="Simon P."/>
        </authorList>
    </citation>
    <scope>NUCLEOTIDE SEQUENCE</scope>
    <source>
        <tissue evidence="4">Leaf</tissue>
    </source>
</reference>
<evidence type="ECO:0000313" key="5">
    <source>
        <dbReference type="Proteomes" id="UP000077755"/>
    </source>
</evidence>
<feature type="compositionally biased region" description="Basic residues" evidence="2">
    <location>
        <begin position="158"/>
        <end position="169"/>
    </location>
</feature>
<organism evidence="4 5">
    <name type="scientific">Daucus carota subsp. sativus</name>
    <name type="common">Carrot</name>
    <dbReference type="NCBI Taxonomy" id="79200"/>
    <lineage>
        <taxon>Eukaryota</taxon>
        <taxon>Viridiplantae</taxon>
        <taxon>Streptophyta</taxon>
        <taxon>Embryophyta</taxon>
        <taxon>Tracheophyta</taxon>
        <taxon>Spermatophyta</taxon>
        <taxon>Magnoliopsida</taxon>
        <taxon>eudicotyledons</taxon>
        <taxon>Gunneridae</taxon>
        <taxon>Pentapetalae</taxon>
        <taxon>asterids</taxon>
        <taxon>campanulids</taxon>
        <taxon>Apiales</taxon>
        <taxon>Apiaceae</taxon>
        <taxon>Apioideae</taxon>
        <taxon>Scandiceae</taxon>
        <taxon>Daucinae</taxon>
        <taxon>Daucus</taxon>
        <taxon>Daucus sect. Daucus</taxon>
    </lineage>
</organism>
<proteinExistence type="predicted"/>
<dbReference type="InterPro" id="IPR058352">
    <property type="entry name" value="DUF8039"/>
</dbReference>
<feature type="compositionally biased region" description="Polar residues" evidence="2">
    <location>
        <begin position="121"/>
        <end position="130"/>
    </location>
</feature>
<dbReference type="PANTHER" id="PTHR33018">
    <property type="entry name" value="OS10G0338966 PROTEIN-RELATED"/>
    <property type="match status" value="1"/>
</dbReference>
<keyword evidence="5" id="KW-1185">Reference proteome</keyword>
<feature type="region of interest" description="Disordered" evidence="2">
    <location>
        <begin position="80"/>
        <end position="107"/>
    </location>
</feature>
<protein>
    <recommendedName>
        <fullName evidence="3">DUF8039 domain-containing protein</fullName>
    </recommendedName>
</protein>
<evidence type="ECO:0000259" key="3">
    <source>
        <dbReference type="Pfam" id="PF26133"/>
    </source>
</evidence>
<gene>
    <name evidence="4" type="ORF">DCAR_0101160</name>
</gene>
<feature type="region of interest" description="Disordered" evidence="2">
    <location>
        <begin position="121"/>
        <end position="172"/>
    </location>
</feature>
<dbReference type="Gramene" id="KZN08600">
    <property type="protein sequence ID" value="KZN08600"/>
    <property type="gene ID" value="DCAR_001130"/>
</dbReference>
<reference evidence="4" key="1">
    <citation type="journal article" date="2016" name="Nat. Genet.">
        <title>A high-quality carrot genome assembly provides new insights into carotenoid accumulation and asterid genome evolution.</title>
        <authorList>
            <person name="Iorizzo M."/>
            <person name="Ellison S."/>
            <person name="Senalik D."/>
            <person name="Zeng P."/>
            <person name="Satapoomin P."/>
            <person name="Huang J."/>
            <person name="Bowman M."/>
            <person name="Iovene M."/>
            <person name="Sanseverino W."/>
            <person name="Cavagnaro P."/>
            <person name="Yildiz M."/>
            <person name="Macko-Podgorni A."/>
            <person name="Moranska E."/>
            <person name="Grzebelus E."/>
            <person name="Grzebelus D."/>
            <person name="Ashrafi H."/>
            <person name="Zheng Z."/>
            <person name="Cheng S."/>
            <person name="Spooner D."/>
            <person name="Van Deynze A."/>
            <person name="Simon P."/>
        </authorList>
    </citation>
    <scope>NUCLEOTIDE SEQUENCE</scope>
    <source>
        <tissue evidence="4">Leaf</tissue>
    </source>
</reference>
<keyword evidence="1" id="KW-0175">Coiled coil</keyword>
<sequence>MQDNSGNKQRASASMSEAKRRRSSRLICSPWLNKGTKRPPVHVDLDTEQRCSVVDKKARHRKDSSVEELEITFTRNINWGSGLGSLRKPESKDSKLTNVNVGDGSDDDDFVTPLEKFGSISTVNEGGTSNSRRKTKGNSNNQAIVVEANTTAQQRTTRSMKKNAKRNDRKKTENVLGTKNQYAAKGEAVGCKEAVINEKPPEKKVRSYENYIQRKFRPAIMREVLISLSEEQVAWVKRTGFGGILDVRMEKYPHRMGYNVVAAFNAEECMLSMKAGNIKITEDIVHNIIGLPKGNERVIISKDKGAYDFWGLQFPGTLTCKVNGEFHPFGSNDVLITALETPEHSGRVRVFGGFISPKSYFNLPRQRRITKDELLARDKQRSEELQKTKEELIGEIAKLRAMIAARAKLVFEDAQKEIMAENEIMDIDPPPPSNKMLSQKCELAVDNIENKVAFGVIFKDGTRFSNKIHGVDMMPGCVWVSVDGCINPKALLPIPVPGEMETLIQAIGSHVAWPDEFIIYQDSEPSQWASKSRKCCTRDEVDEVRYEALDGIQECV</sequence>
<dbReference type="EMBL" id="CP093343">
    <property type="protein sequence ID" value="WOG82001.1"/>
    <property type="molecule type" value="Genomic_DNA"/>
</dbReference>
<accession>A0A166G6L3</accession>
<dbReference type="Pfam" id="PF26133">
    <property type="entry name" value="DUF8039"/>
    <property type="match status" value="1"/>
</dbReference>
<dbReference type="AlphaFoldDB" id="A0A166G6L3"/>
<evidence type="ECO:0000256" key="2">
    <source>
        <dbReference type="SAM" id="MobiDB-lite"/>
    </source>
</evidence>
<evidence type="ECO:0000256" key="1">
    <source>
        <dbReference type="SAM" id="Coils"/>
    </source>
</evidence>
<feature type="domain" description="DUF8039" evidence="3">
    <location>
        <begin position="439"/>
        <end position="519"/>
    </location>
</feature>
<dbReference type="Proteomes" id="UP000077755">
    <property type="component" value="Chromosome 1"/>
</dbReference>
<evidence type="ECO:0000313" key="4">
    <source>
        <dbReference type="EMBL" id="WOG82001.1"/>
    </source>
</evidence>
<feature type="compositionally biased region" description="Polar residues" evidence="2">
    <location>
        <begin position="137"/>
        <end position="157"/>
    </location>
</feature>
<dbReference type="PANTHER" id="PTHR33018:SF34">
    <property type="entry name" value="OS02G0472350 PROTEIN"/>
    <property type="match status" value="1"/>
</dbReference>
<name>A0A166G6L3_DAUCS</name>
<feature type="coiled-coil region" evidence="1">
    <location>
        <begin position="375"/>
        <end position="402"/>
    </location>
</feature>
<feature type="region of interest" description="Disordered" evidence="2">
    <location>
        <begin position="1"/>
        <end position="42"/>
    </location>
</feature>